<dbReference type="AlphaFoldDB" id="A0A392TQ07"/>
<feature type="non-terminal residue" evidence="1">
    <location>
        <position position="87"/>
    </location>
</feature>
<accession>A0A392TQ07</accession>
<keyword evidence="2" id="KW-1185">Reference proteome</keyword>
<name>A0A392TQ07_9FABA</name>
<protein>
    <submittedName>
        <fullName evidence="1">Uncharacterized protein</fullName>
    </submittedName>
</protein>
<reference evidence="1 2" key="1">
    <citation type="journal article" date="2018" name="Front. Plant Sci.">
        <title>Red Clover (Trifolium pratense) and Zigzag Clover (T. medium) - A Picture of Genomic Similarities and Differences.</title>
        <authorList>
            <person name="Dluhosova J."/>
            <person name="Istvanek J."/>
            <person name="Nedelnik J."/>
            <person name="Repkova J."/>
        </authorList>
    </citation>
    <scope>NUCLEOTIDE SEQUENCE [LARGE SCALE GENOMIC DNA]</scope>
    <source>
        <strain evidence="2">cv. 10/8</strain>
        <tissue evidence="1">Leaf</tissue>
    </source>
</reference>
<organism evidence="1 2">
    <name type="scientific">Trifolium medium</name>
    <dbReference type="NCBI Taxonomy" id="97028"/>
    <lineage>
        <taxon>Eukaryota</taxon>
        <taxon>Viridiplantae</taxon>
        <taxon>Streptophyta</taxon>
        <taxon>Embryophyta</taxon>
        <taxon>Tracheophyta</taxon>
        <taxon>Spermatophyta</taxon>
        <taxon>Magnoliopsida</taxon>
        <taxon>eudicotyledons</taxon>
        <taxon>Gunneridae</taxon>
        <taxon>Pentapetalae</taxon>
        <taxon>rosids</taxon>
        <taxon>fabids</taxon>
        <taxon>Fabales</taxon>
        <taxon>Fabaceae</taxon>
        <taxon>Papilionoideae</taxon>
        <taxon>50 kb inversion clade</taxon>
        <taxon>NPAAA clade</taxon>
        <taxon>Hologalegina</taxon>
        <taxon>IRL clade</taxon>
        <taxon>Trifolieae</taxon>
        <taxon>Trifolium</taxon>
    </lineage>
</organism>
<dbReference type="Proteomes" id="UP000265520">
    <property type="component" value="Unassembled WGS sequence"/>
</dbReference>
<comment type="caution">
    <text evidence="1">The sequence shown here is derived from an EMBL/GenBank/DDBJ whole genome shotgun (WGS) entry which is preliminary data.</text>
</comment>
<dbReference type="EMBL" id="LXQA010630306">
    <property type="protein sequence ID" value="MCI63062.1"/>
    <property type="molecule type" value="Genomic_DNA"/>
</dbReference>
<evidence type="ECO:0000313" key="1">
    <source>
        <dbReference type="EMBL" id="MCI63062.1"/>
    </source>
</evidence>
<evidence type="ECO:0000313" key="2">
    <source>
        <dbReference type="Proteomes" id="UP000265520"/>
    </source>
</evidence>
<feature type="non-terminal residue" evidence="1">
    <location>
        <position position="1"/>
    </location>
</feature>
<sequence length="87" mass="9280">TDLYLKKNPFQNSGVESNVDTSVKDSKIPDVEASETVVAETKVVECEKSGPTVTLIPENPKSVENLGQTELNVADTTTATVDKADKA</sequence>
<proteinExistence type="predicted"/>